<evidence type="ECO:0000313" key="5">
    <source>
        <dbReference type="EMBL" id="CAL4079568.1"/>
    </source>
</evidence>
<evidence type="ECO:0000259" key="4">
    <source>
        <dbReference type="PROSITE" id="PS51339"/>
    </source>
</evidence>
<dbReference type="EMBL" id="CAXKWB010005725">
    <property type="protein sequence ID" value="CAL4079568.1"/>
    <property type="molecule type" value="Genomic_DNA"/>
</dbReference>
<keyword evidence="6" id="KW-1185">Reference proteome</keyword>
<dbReference type="GO" id="GO:0052629">
    <property type="term" value="F:phosphatidylinositol-3,5-bisphosphate 3-phosphatase activity"/>
    <property type="evidence" value="ECO:0007669"/>
    <property type="project" value="TreeGrafter"/>
</dbReference>
<feature type="compositionally biased region" description="Polar residues" evidence="3">
    <location>
        <begin position="48"/>
        <end position="60"/>
    </location>
</feature>
<feature type="non-terminal residue" evidence="5">
    <location>
        <position position="488"/>
    </location>
</feature>
<dbReference type="PROSITE" id="PS51339">
    <property type="entry name" value="PPASE_MYOTUBULARIN"/>
    <property type="match status" value="1"/>
</dbReference>
<comment type="caution">
    <text evidence="5">The sequence shown here is derived from an EMBL/GenBank/DDBJ whole genome shotgun (WGS) entry which is preliminary data.</text>
</comment>
<dbReference type="SUPFAM" id="SSF50729">
    <property type="entry name" value="PH domain-like"/>
    <property type="match status" value="1"/>
</dbReference>
<sequence>MRGNDPDIANIILQICQAGVAGVYIRSLKCLILPKHQGGDQELPDPLPQQNPSLASSSPQKRSKSRNEINYNDPVDHRSTGKKKRICTIKTFRLITPKLSCPLAQTKYRKKIRQNLSNVKCIDHTRRGSHTIGTADGGLTLPYIHRKIDCPTIFTAQAKITPVDADVYTTPPVSPTKFPTYWLYFSELEIVPLLQARDITMNVVSRLEKVGGANTSRGENSYGIEIFCKDIRNLRFAHKQENHSRRMVTEKLLQYAFPASHKLSFFAFEYCEQYPENGWSVFEPIAELRRQGLPNESWRITRINEQYEVCETYPAIWAVPSAATDQDLRNVAAFRSRGRIPVLSWIHPESQATITRCAQPLVGVSGKRSRDDEVYIQHIMDANAQSHKIFIMDARPNVNAVANKAKGGGYESEDAYQNAEVQFLDIHNIHVMRESLRKLQEVCYPHIDNAHWLSNLEATHWLDHVRCVLSGALRIADKVSMSRTLGVI</sequence>
<dbReference type="InterPro" id="IPR030564">
    <property type="entry name" value="Myotubularin"/>
</dbReference>
<organism evidence="5 6">
    <name type="scientific">Meganyctiphanes norvegica</name>
    <name type="common">Northern krill</name>
    <name type="synonym">Thysanopoda norvegica</name>
    <dbReference type="NCBI Taxonomy" id="48144"/>
    <lineage>
        <taxon>Eukaryota</taxon>
        <taxon>Metazoa</taxon>
        <taxon>Ecdysozoa</taxon>
        <taxon>Arthropoda</taxon>
        <taxon>Crustacea</taxon>
        <taxon>Multicrustacea</taxon>
        <taxon>Malacostraca</taxon>
        <taxon>Eumalacostraca</taxon>
        <taxon>Eucarida</taxon>
        <taxon>Euphausiacea</taxon>
        <taxon>Euphausiidae</taxon>
        <taxon>Meganyctiphanes</taxon>
    </lineage>
</organism>
<feature type="region of interest" description="Disordered" evidence="3">
    <location>
        <begin position="41"/>
        <end position="79"/>
    </location>
</feature>
<dbReference type="SUPFAM" id="SSF52799">
    <property type="entry name" value="(Phosphotyrosine protein) phosphatases II"/>
    <property type="match status" value="1"/>
</dbReference>
<accession>A0AAV2QDY2</accession>
<dbReference type="Pfam" id="PF06602">
    <property type="entry name" value="Myotub-related"/>
    <property type="match status" value="1"/>
</dbReference>
<gene>
    <name evidence="5" type="ORF">MNOR_LOCUS11056</name>
</gene>
<protein>
    <recommendedName>
        <fullName evidence="4">Myotubularin phosphatase domain-containing protein</fullName>
    </recommendedName>
</protein>
<comment type="similarity">
    <text evidence="1">Belongs to the protein-tyrosine phosphatase family. Non-receptor class myotubularin subfamily.</text>
</comment>
<evidence type="ECO:0000313" key="6">
    <source>
        <dbReference type="Proteomes" id="UP001497623"/>
    </source>
</evidence>
<feature type="binding site" evidence="2">
    <location>
        <begin position="403"/>
        <end position="406"/>
    </location>
    <ligand>
        <name>substrate</name>
    </ligand>
</feature>
<dbReference type="PANTHER" id="PTHR10807:SF128">
    <property type="entry name" value="PHOSPHATIDYLINOSITOL-3,5-BISPHOSPHATE 3-PHOSPHATASE"/>
    <property type="match status" value="1"/>
</dbReference>
<proteinExistence type="inferred from homology"/>
<evidence type="ECO:0000256" key="2">
    <source>
        <dbReference type="PIRSR" id="PIRSR630564-2"/>
    </source>
</evidence>
<dbReference type="InterPro" id="IPR029021">
    <property type="entry name" value="Prot-tyrosine_phosphatase-like"/>
</dbReference>
<dbReference type="GO" id="GO:0016020">
    <property type="term" value="C:membrane"/>
    <property type="evidence" value="ECO:0007669"/>
    <property type="project" value="TreeGrafter"/>
</dbReference>
<reference evidence="5 6" key="1">
    <citation type="submission" date="2024-05" db="EMBL/GenBank/DDBJ databases">
        <authorList>
            <person name="Wallberg A."/>
        </authorList>
    </citation>
    <scope>NUCLEOTIDE SEQUENCE [LARGE SCALE GENOMIC DNA]</scope>
</reference>
<dbReference type="InterPro" id="IPR010569">
    <property type="entry name" value="Myotubularin-like_Pase_dom"/>
</dbReference>
<dbReference type="InterPro" id="IPR004182">
    <property type="entry name" value="GRAM"/>
</dbReference>
<dbReference type="Proteomes" id="UP001497623">
    <property type="component" value="Unassembled WGS sequence"/>
</dbReference>
<feature type="domain" description="Myotubularin phosphatase" evidence="4">
    <location>
        <begin position="278"/>
        <end position="488"/>
    </location>
</feature>
<evidence type="ECO:0000256" key="1">
    <source>
        <dbReference type="ARBA" id="ARBA00007471"/>
    </source>
</evidence>
<dbReference type="GO" id="GO:0046856">
    <property type="term" value="P:phosphatidylinositol dephosphorylation"/>
    <property type="evidence" value="ECO:0007669"/>
    <property type="project" value="TreeGrafter"/>
</dbReference>
<evidence type="ECO:0000256" key="3">
    <source>
        <dbReference type="SAM" id="MobiDB-lite"/>
    </source>
</evidence>
<dbReference type="GO" id="GO:0004438">
    <property type="term" value="F:phosphatidylinositol-3-phosphate phosphatase activity"/>
    <property type="evidence" value="ECO:0007669"/>
    <property type="project" value="TreeGrafter"/>
</dbReference>
<dbReference type="Pfam" id="PF02893">
    <property type="entry name" value="GRAM"/>
    <property type="match status" value="1"/>
</dbReference>
<dbReference type="AlphaFoldDB" id="A0AAV2QDY2"/>
<dbReference type="GO" id="GO:0005737">
    <property type="term" value="C:cytoplasm"/>
    <property type="evidence" value="ECO:0007669"/>
    <property type="project" value="TreeGrafter"/>
</dbReference>
<dbReference type="Gene3D" id="2.30.29.30">
    <property type="entry name" value="Pleckstrin-homology domain (PH domain)/Phosphotyrosine-binding domain (PTB)"/>
    <property type="match status" value="1"/>
</dbReference>
<feature type="binding site" evidence="2">
    <location>
        <begin position="428"/>
        <end position="429"/>
    </location>
    <ligand>
        <name>substrate</name>
    </ligand>
</feature>
<name>A0AAV2QDY2_MEGNR</name>
<dbReference type="InterPro" id="IPR011993">
    <property type="entry name" value="PH-like_dom_sf"/>
</dbReference>
<dbReference type="PANTHER" id="PTHR10807">
    <property type="entry name" value="MYOTUBULARIN-RELATED"/>
    <property type="match status" value="1"/>
</dbReference>